<proteinExistence type="predicted"/>
<dbReference type="InterPro" id="IPR011978">
    <property type="entry name" value="YgfB-like"/>
</dbReference>
<accession>A0A7S8IZ19</accession>
<name>A0A7S8IZ19_9BACT</name>
<dbReference type="Gene3D" id="3.10.450.50">
    <property type="match status" value="1"/>
</dbReference>
<dbReference type="PANTHER" id="PTHR33747:SF1">
    <property type="entry name" value="ADENYLATE CYCLASE-ASSOCIATED CAP C-TERMINAL DOMAIN-CONTAINING PROTEIN"/>
    <property type="match status" value="1"/>
</dbReference>
<dbReference type="AlphaFoldDB" id="A0A7S8IZ19"/>
<evidence type="ECO:0000313" key="2">
    <source>
        <dbReference type="Proteomes" id="UP000593737"/>
    </source>
</evidence>
<dbReference type="Pfam" id="PF02810">
    <property type="entry name" value="SEC-C"/>
    <property type="match status" value="1"/>
</dbReference>
<evidence type="ECO:0008006" key="3">
    <source>
        <dbReference type="Google" id="ProtNLM"/>
    </source>
</evidence>
<gene>
    <name evidence="1" type="ORF">Nkreftii_001587</name>
</gene>
<dbReference type="SUPFAM" id="SSF103642">
    <property type="entry name" value="Sec-C motif"/>
    <property type="match status" value="1"/>
</dbReference>
<protein>
    <recommendedName>
        <fullName evidence="3">YecA family protein</fullName>
    </recommendedName>
</protein>
<dbReference type="EMBL" id="CP047423">
    <property type="protein sequence ID" value="QPD03813.1"/>
    <property type="molecule type" value="Genomic_DNA"/>
</dbReference>
<dbReference type="Proteomes" id="UP000593737">
    <property type="component" value="Chromosome"/>
</dbReference>
<dbReference type="PANTHER" id="PTHR33747">
    <property type="entry name" value="UPF0225 PROTEIN SCO1677"/>
    <property type="match status" value="1"/>
</dbReference>
<dbReference type="KEGG" id="nkf:Nkreftii_001587"/>
<sequence>MRERVPPFTGSQATLLAHFLSSPKRPKDTLSYPQLAGFLFSLGNGPELIPPSEWIPLVFNDQEALYETKDEAEQVLQAMMALYNDCIRERTGGSVALPPGCEIRPWPMDNLSADAPLSQWAQGFGMGYDYLAEVWDEYTPDELDEDFGALLMTLSFFTSMKLAEVYHQETKGKRSLERFAQTVIEIFPDAMREYAHLGRAIYQVRLEAGDLNLGPSSHTKIGRNDPCPCGSGKKFKKCCGLSGVTDSSPMFH</sequence>
<organism evidence="1 2">
    <name type="scientific">Candidatus Nitrospira kreftii</name>
    <dbReference type="NCBI Taxonomy" id="2652173"/>
    <lineage>
        <taxon>Bacteria</taxon>
        <taxon>Pseudomonadati</taxon>
        <taxon>Nitrospirota</taxon>
        <taxon>Nitrospiria</taxon>
        <taxon>Nitrospirales</taxon>
        <taxon>Nitrospiraceae</taxon>
        <taxon>Nitrospira</taxon>
    </lineage>
</organism>
<reference evidence="1 2" key="1">
    <citation type="journal article" date="2020" name="ISME J.">
        <title>Enrichment and physiological characterization of a novel comammox Nitrospira indicates ammonium inhibition of complete nitrification.</title>
        <authorList>
            <person name="Sakoula D."/>
            <person name="Koch H."/>
            <person name="Frank J."/>
            <person name="Jetten M.S.M."/>
            <person name="van Kessel M.A.H.J."/>
            <person name="Lucker S."/>
        </authorList>
    </citation>
    <scope>NUCLEOTIDE SEQUENCE [LARGE SCALE GENOMIC DNA]</scope>
    <source>
        <strain evidence="1">Comreactor17</strain>
    </source>
</reference>
<dbReference type="InterPro" id="IPR036255">
    <property type="entry name" value="YgfB-like_sf"/>
</dbReference>
<dbReference type="Pfam" id="PF03695">
    <property type="entry name" value="UPF0149"/>
    <property type="match status" value="1"/>
</dbReference>
<dbReference type="SUPFAM" id="SSF101327">
    <property type="entry name" value="YgfB-like"/>
    <property type="match status" value="1"/>
</dbReference>
<dbReference type="InterPro" id="IPR004027">
    <property type="entry name" value="SEC_C_motif"/>
</dbReference>
<dbReference type="NCBIfam" id="TIGR02292">
    <property type="entry name" value="ygfB_yecA"/>
    <property type="match status" value="1"/>
</dbReference>
<evidence type="ECO:0000313" key="1">
    <source>
        <dbReference type="EMBL" id="QPD03813.1"/>
    </source>
</evidence>